<evidence type="ECO:0000313" key="1">
    <source>
        <dbReference type="EMBL" id="MBX58909.1"/>
    </source>
</evidence>
<proteinExistence type="predicted"/>
<dbReference type="EMBL" id="GGEC01078425">
    <property type="protein sequence ID" value="MBX58909.1"/>
    <property type="molecule type" value="Transcribed_RNA"/>
</dbReference>
<name>A0A2P2PW78_RHIMU</name>
<sequence>MNMKGGPYKVDCGCK</sequence>
<protein>
    <submittedName>
        <fullName evidence="1">Uncharacterized protein</fullName>
    </submittedName>
</protein>
<reference evidence="1" key="1">
    <citation type="submission" date="2018-02" db="EMBL/GenBank/DDBJ databases">
        <title>Rhizophora mucronata_Transcriptome.</title>
        <authorList>
            <person name="Meera S.P."/>
            <person name="Sreeshan A."/>
            <person name="Augustine A."/>
        </authorList>
    </citation>
    <scope>NUCLEOTIDE SEQUENCE</scope>
    <source>
        <tissue evidence="1">Leaf</tissue>
    </source>
</reference>
<accession>A0A2P2PW78</accession>
<organism evidence="1">
    <name type="scientific">Rhizophora mucronata</name>
    <name type="common">Asiatic mangrove</name>
    <dbReference type="NCBI Taxonomy" id="61149"/>
    <lineage>
        <taxon>Eukaryota</taxon>
        <taxon>Viridiplantae</taxon>
        <taxon>Streptophyta</taxon>
        <taxon>Embryophyta</taxon>
        <taxon>Tracheophyta</taxon>
        <taxon>Spermatophyta</taxon>
        <taxon>Magnoliopsida</taxon>
        <taxon>eudicotyledons</taxon>
        <taxon>Gunneridae</taxon>
        <taxon>Pentapetalae</taxon>
        <taxon>rosids</taxon>
        <taxon>fabids</taxon>
        <taxon>Malpighiales</taxon>
        <taxon>Rhizophoraceae</taxon>
        <taxon>Rhizophora</taxon>
    </lineage>
</organism>